<gene>
    <name evidence="1" type="ORF">SAMN05660236_2396</name>
</gene>
<protein>
    <submittedName>
        <fullName evidence="1">Uncharacterized protein</fullName>
    </submittedName>
</protein>
<dbReference type="OrthoDB" id="979415at2"/>
<sequence length="126" mass="14697">MFIQNYFEKDSFIIRYDEGNHILIHEWKVFPTSQEFKEGTNILIAAFEHFKTGKLVGDVRQLGAVHPDDQQWILTDWISRARKAGFSHSATIIRIFLLKCLLKECLGIWKICRVNISTTWKTLLTG</sequence>
<reference evidence="1 2" key="1">
    <citation type="submission" date="2017-02" db="EMBL/GenBank/DDBJ databases">
        <authorList>
            <person name="Peterson S.W."/>
        </authorList>
    </citation>
    <scope>NUCLEOTIDE SEQUENCE [LARGE SCALE GENOMIC DNA]</scope>
    <source>
        <strain evidence="1 2">DSM 25262</strain>
    </source>
</reference>
<organism evidence="1 2">
    <name type="scientific">Ohtaekwangia koreensis</name>
    <dbReference type="NCBI Taxonomy" id="688867"/>
    <lineage>
        <taxon>Bacteria</taxon>
        <taxon>Pseudomonadati</taxon>
        <taxon>Bacteroidota</taxon>
        <taxon>Cytophagia</taxon>
        <taxon>Cytophagales</taxon>
        <taxon>Fulvivirgaceae</taxon>
        <taxon>Ohtaekwangia</taxon>
    </lineage>
</organism>
<name>A0A1T5KN82_9BACT</name>
<accession>A0A1T5KN82</accession>
<dbReference type="STRING" id="688867.SAMN05660236_2396"/>
<evidence type="ECO:0000313" key="1">
    <source>
        <dbReference type="EMBL" id="SKC65232.1"/>
    </source>
</evidence>
<keyword evidence="2" id="KW-1185">Reference proteome</keyword>
<evidence type="ECO:0000313" key="2">
    <source>
        <dbReference type="Proteomes" id="UP000190961"/>
    </source>
</evidence>
<dbReference type="AlphaFoldDB" id="A0A1T5KN82"/>
<dbReference type="Proteomes" id="UP000190961">
    <property type="component" value="Unassembled WGS sequence"/>
</dbReference>
<proteinExistence type="predicted"/>
<dbReference type="RefSeq" id="WP_079686849.1">
    <property type="nucleotide sequence ID" value="NZ_FUZU01000001.1"/>
</dbReference>
<dbReference type="EMBL" id="FUZU01000001">
    <property type="protein sequence ID" value="SKC65232.1"/>
    <property type="molecule type" value="Genomic_DNA"/>
</dbReference>